<protein>
    <submittedName>
        <fullName evidence="5">Hemoglobin</fullName>
    </submittedName>
</protein>
<keyword evidence="1" id="KW-0805">Transcription regulation</keyword>
<dbReference type="PANTHER" id="PTHR44688:SF16">
    <property type="entry name" value="DNA-BINDING TRANSCRIPTIONAL ACTIVATOR DEVR_DOSR"/>
    <property type="match status" value="1"/>
</dbReference>
<keyword evidence="2" id="KW-0238">DNA-binding</keyword>
<evidence type="ECO:0000256" key="3">
    <source>
        <dbReference type="ARBA" id="ARBA00023163"/>
    </source>
</evidence>
<reference evidence="6" key="1">
    <citation type="submission" date="2016-10" db="EMBL/GenBank/DDBJ databases">
        <authorList>
            <person name="Varghese N."/>
            <person name="Submissions S."/>
        </authorList>
    </citation>
    <scope>NUCLEOTIDE SEQUENCE [LARGE SCALE GENOMIC DNA]</scope>
    <source>
        <strain evidence="6">DSM 20524</strain>
    </source>
</reference>
<dbReference type="InterPro" id="IPR011990">
    <property type="entry name" value="TPR-like_helical_dom_sf"/>
</dbReference>
<evidence type="ECO:0000313" key="6">
    <source>
        <dbReference type="Proteomes" id="UP000198929"/>
    </source>
</evidence>
<gene>
    <name evidence="5" type="ORF">SAMN05661109_01214</name>
</gene>
<feature type="domain" description="HTH luxR-type" evidence="4">
    <location>
        <begin position="706"/>
        <end position="769"/>
    </location>
</feature>
<evidence type="ECO:0000313" key="5">
    <source>
        <dbReference type="EMBL" id="SER86988.1"/>
    </source>
</evidence>
<dbReference type="RefSeq" id="WP_092257660.1">
    <property type="nucleotide sequence ID" value="NZ_CP047199.1"/>
</dbReference>
<dbReference type="SMART" id="SM00421">
    <property type="entry name" value="HTH_LUXR"/>
    <property type="match status" value="1"/>
</dbReference>
<dbReference type="SUPFAM" id="SSF48452">
    <property type="entry name" value="TPR-like"/>
    <property type="match status" value="1"/>
</dbReference>
<dbReference type="STRING" id="1121357.SAMN05661109_01214"/>
<dbReference type="InterPro" id="IPR000792">
    <property type="entry name" value="Tscrpt_reg_LuxR_C"/>
</dbReference>
<dbReference type="PROSITE" id="PS00622">
    <property type="entry name" value="HTH_LUXR_1"/>
    <property type="match status" value="1"/>
</dbReference>
<evidence type="ECO:0000259" key="4">
    <source>
        <dbReference type="PROSITE" id="PS50043"/>
    </source>
</evidence>
<evidence type="ECO:0000256" key="2">
    <source>
        <dbReference type="ARBA" id="ARBA00023125"/>
    </source>
</evidence>
<dbReference type="SUPFAM" id="SSF46894">
    <property type="entry name" value="C-terminal effector domain of the bipartite response regulators"/>
    <property type="match status" value="1"/>
</dbReference>
<dbReference type="Gene3D" id="1.25.40.10">
    <property type="entry name" value="Tetratricopeptide repeat domain"/>
    <property type="match status" value="1"/>
</dbReference>
<accession>A0A1H9SQ55</accession>
<dbReference type="AlphaFoldDB" id="A0A1H9SQ55"/>
<organism evidence="5 6">
    <name type="scientific">Corynebacterium cystitidis DSM 20524</name>
    <dbReference type="NCBI Taxonomy" id="1121357"/>
    <lineage>
        <taxon>Bacteria</taxon>
        <taxon>Bacillati</taxon>
        <taxon>Actinomycetota</taxon>
        <taxon>Actinomycetes</taxon>
        <taxon>Mycobacteriales</taxon>
        <taxon>Corynebacteriaceae</taxon>
        <taxon>Corynebacterium</taxon>
    </lineage>
</organism>
<evidence type="ECO:0000256" key="1">
    <source>
        <dbReference type="ARBA" id="ARBA00023015"/>
    </source>
</evidence>
<dbReference type="Pfam" id="PF00196">
    <property type="entry name" value="GerE"/>
    <property type="match status" value="1"/>
</dbReference>
<dbReference type="PROSITE" id="PS50043">
    <property type="entry name" value="HTH_LUXR_2"/>
    <property type="match status" value="1"/>
</dbReference>
<dbReference type="InterPro" id="IPR016032">
    <property type="entry name" value="Sig_transdc_resp-reg_C-effctor"/>
</dbReference>
<dbReference type="EMBL" id="FOGQ01000004">
    <property type="protein sequence ID" value="SER86988.1"/>
    <property type="molecule type" value="Genomic_DNA"/>
</dbReference>
<dbReference type="InterPro" id="IPR036388">
    <property type="entry name" value="WH-like_DNA-bd_sf"/>
</dbReference>
<dbReference type="PANTHER" id="PTHR44688">
    <property type="entry name" value="DNA-BINDING TRANSCRIPTIONAL ACTIVATOR DEVR_DOSR"/>
    <property type="match status" value="1"/>
</dbReference>
<name>A0A1H9SQ55_9CORY</name>
<dbReference type="GO" id="GO:0006355">
    <property type="term" value="P:regulation of DNA-templated transcription"/>
    <property type="evidence" value="ECO:0007669"/>
    <property type="project" value="InterPro"/>
</dbReference>
<dbReference type="Gene3D" id="1.10.10.10">
    <property type="entry name" value="Winged helix-like DNA-binding domain superfamily/Winged helix DNA-binding domain"/>
    <property type="match status" value="1"/>
</dbReference>
<keyword evidence="6" id="KW-1185">Reference proteome</keyword>
<dbReference type="GO" id="GO:0003677">
    <property type="term" value="F:DNA binding"/>
    <property type="evidence" value="ECO:0007669"/>
    <property type="project" value="UniProtKB-KW"/>
</dbReference>
<dbReference type="CDD" id="cd06170">
    <property type="entry name" value="LuxR_C_like"/>
    <property type="match status" value="1"/>
</dbReference>
<dbReference type="PRINTS" id="PR00038">
    <property type="entry name" value="HTHLUXR"/>
</dbReference>
<proteinExistence type="predicted"/>
<dbReference type="Proteomes" id="UP000198929">
    <property type="component" value="Unassembled WGS sequence"/>
</dbReference>
<sequence>MAGNNSQPGKSVLSKVSDIHRDEVLRGRVIASILEILDTHPQRLVIIPIVPGVGARRFLNRLATHLPQDRVRVVSALPWESAHHGALQRQIQHDTGAAVLIHDLDRADEQSLRWVVESTKRGGLRVVATVSSQRVHEFADDIIALAPFTLPETDQFVRTLVGTKLPALLVEDVHRATGGRPDYIAELLQATPRDQWSDANATLKFPQAWYHECEHATAGLGDDTRRALYSRPLEQEKLGEAVAAGIIDIALTESGATPEFRDPRFAALTQAATGSPPRATSPVEREKLLLAKAEKHAEALDLASAELFLQDCSGTVNVNLRDSLTGYVALYGGHRYQSEIFLGPVKDHAAQSLSGCLHELAVWNPSGLLQRARHTQSLTAPGSVEYEEAQVYEIFATVLLHRTYPPQLPDFAHPISHERLKMFMGWVALADDDPITAREQLRPVPGGSLSVALWRDALLARALFVLGQWNDAKAVVERGLSSCELHGVALLEPWLLWTGSLIAAMEGNLGLARSYLNRATPGADAFTIQRVPAAMGQMIVSAHVLDLATSLRAAEDLERAVEGVDTQQPGFWPWEDVYAQTLLRAGRIADADRVITEAEQRNNSANLASLRAKNSVPRASILLQRGQTARALSLLDDATVAIEHSAMPAYAARILFEYGLLLRRIGRRSHADDILGRASDLFAEMGAHVMVTRCNQERRVGGVGGHVHNHLGLTTQEEQIAHLAADGITNREIALQLTLSPKTVEYHLTSIYKKLEITGRAQLPEALKS</sequence>
<keyword evidence="3" id="KW-0804">Transcription</keyword>